<gene>
    <name evidence="2" type="ORF">FAD_1182</name>
</gene>
<dbReference type="InterPro" id="IPR029060">
    <property type="entry name" value="PIN-like_dom_sf"/>
</dbReference>
<dbReference type="SMART" id="SM00670">
    <property type="entry name" value="PINc"/>
    <property type="match status" value="1"/>
</dbReference>
<dbReference type="RefSeq" id="WP_081142559.1">
    <property type="nucleotide sequence ID" value="NZ_CP015363.1"/>
</dbReference>
<evidence type="ECO:0000259" key="1">
    <source>
        <dbReference type="SMART" id="SM00670"/>
    </source>
</evidence>
<dbReference type="KEGG" id="fai:FAD_1182"/>
<evidence type="ECO:0000313" key="2">
    <source>
        <dbReference type="EMBL" id="ARD85056.1"/>
    </source>
</evidence>
<proteinExistence type="predicted"/>
<feature type="domain" description="PIN" evidence="1">
    <location>
        <begin position="2"/>
        <end position="97"/>
    </location>
</feature>
<name>A0A1V0N4M9_9ARCH</name>
<evidence type="ECO:0000313" key="3">
    <source>
        <dbReference type="Proteomes" id="UP000192050"/>
    </source>
</evidence>
<dbReference type="STRING" id="74969.FAD_1182"/>
<dbReference type="InterPro" id="IPR041120">
    <property type="entry name" value="PIN_9"/>
</dbReference>
<keyword evidence="3" id="KW-1185">Reference proteome</keyword>
<reference evidence="2 3" key="1">
    <citation type="submission" date="2011-10" db="EMBL/GenBank/DDBJ databases">
        <title>Metabolic and evolutionary patterns in the extreme acidophile Ferroplasma acidiphilum.</title>
        <authorList>
            <person name="Golyshina O.V."/>
            <person name="Kozyavkin S.A."/>
            <person name="Tatusov R.L."/>
            <person name="Slesarev A.I."/>
            <person name="Golyshin P.N."/>
        </authorList>
    </citation>
    <scope>NUCLEOTIDE SEQUENCE [LARGE SCALE GENOMIC DNA]</scope>
    <source>
        <strain evidence="3">Y</strain>
    </source>
</reference>
<protein>
    <recommendedName>
        <fullName evidence="1">PIN domain-containing protein</fullName>
    </recommendedName>
</protein>
<dbReference type="Gene3D" id="3.40.50.1010">
    <property type="entry name" value="5'-nuclease"/>
    <property type="match status" value="1"/>
</dbReference>
<dbReference type="Pfam" id="PF18477">
    <property type="entry name" value="PIN_9"/>
    <property type="match status" value="1"/>
</dbReference>
<sequence>MDKIILDTNILIYAIQNKIDLENGIMSITPRMEPLIPACVLAELRGLATTKWYAKAALKYSERFKNIESRGEGDFCIMVVAKSLNAAVLTNDRRFRKILKNKGIPCVTMGNQNNLQFY</sequence>
<dbReference type="AlphaFoldDB" id="A0A1V0N4M9"/>
<dbReference type="OrthoDB" id="57216at2157"/>
<organism evidence="2 3">
    <name type="scientific">Ferroplasma acidiphilum</name>
    <dbReference type="NCBI Taxonomy" id="74969"/>
    <lineage>
        <taxon>Archaea</taxon>
        <taxon>Methanobacteriati</taxon>
        <taxon>Thermoplasmatota</taxon>
        <taxon>Thermoplasmata</taxon>
        <taxon>Thermoplasmatales</taxon>
        <taxon>Ferroplasmaceae</taxon>
        <taxon>Ferroplasma</taxon>
    </lineage>
</organism>
<dbReference type="InterPro" id="IPR002716">
    <property type="entry name" value="PIN_dom"/>
</dbReference>
<accession>A0A1V0N4M9</accession>
<dbReference type="GeneID" id="31676680"/>
<dbReference type="Proteomes" id="UP000192050">
    <property type="component" value="Chromosome"/>
</dbReference>
<dbReference type="CDD" id="cd09879">
    <property type="entry name" value="PIN_VapC_AF0591-like"/>
    <property type="match status" value="1"/>
</dbReference>
<dbReference type="SUPFAM" id="SSF88723">
    <property type="entry name" value="PIN domain-like"/>
    <property type="match status" value="1"/>
</dbReference>
<dbReference type="EMBL" id="CP015363">
    <property type="protein sequence ID" value="ARD85056.1"/>
    <property type="molecule type" value="Genomic_DNA"/>
</dbReference>